<organism evidence="1 2">
    <name type="scientific">Anoxybacterium hadale</name>
    <dbReference type="NCBI Taxonomy" id="3408580"/>
    <lineage>
        <taxon>Bacteria</taxon>
        <taxon>Bacillati</taxon>
        <taxon>Bacillota</taxon>
        <taxon>Clostridia</taxon>
        <taxon>Peptostreptococcales</taxon>
        <taxon>Anaerovoracaceae</taxon>
        <taxon>Anoxybacterium</taxon>
    </lineage>
</organism>
<evidence type="ECO:0000313" key="1">
    <source>
        <dbReference type="EMBL" id="QOX65742.1"/>
    </source>
</evidence>
<protein>
    <submittedName>
        <fullName evidence="1">RNA polymerase sigma factor</fullName>
    </submittedName>
</protein>
<gene>
    <name evidence="1" type="ORF">FRZ06_21515</name>
</gene>
<sequence length="266" mass="31461">MINWTEGQVIIIETLQIQNELLKLYEEEYDKLYSIVFRMTGNHHDAEDAMQNAFLKAIKHFQQFRGEAKLSTWLYRILVNEGNKNYKQIRKLPVVAITQELGVNEEDFFSGLESPDEPIDNRLMVDEMREKCLTAFMRCLPKQQRAVFVLRTFLNLTLSEIAEVLVITENNAKVTLYRARKNIQELHHDRCSLVDPSKPCKCYLWIKFMKDRNLPMPKGYTDYKDPEMVDEYKQLIRGVLDVYAMYKVGRKIPKVIFIKKLREKVL</sequence>
<accession>A0ACD1AGQ1</accession>
<dbReference type="EMBL" id="CP042469">
    <property type="protein sequence ID" value="QOX65742.1"/>
    <property type="molecule type" value="Genomic_DNA"/>
</dbReference>
<proteinExistence type="predicted"/>
<name>A0ACD1AGQ1_9FIRM</name>
<dbReference type="Proteomes" id="UP000594014">
    <property type="component" value="Chromosome"/>
</dbReference>
<evidence type="ECO:0000313" key="2">
    <source>
        <dbReference type="Proteomes" id="UP000594014"/>
    </source>
</evidence>
<keyword evidence="2" id="KW-1185">Reference proteome</keyword>
<reference evidence="1" key="1">
    <citation type="submission" date="2019-08" db="EMBL/GenBank/DDBJ databases">
        <title>Genome sequence of Clostridiales bacterium MT110.</title>
        <authorList>
            <person name="Cao J."/>
        </authorList>
    </citation>
    <scope>NUCLEOTIDE SEQUENCE</scope>
    <source>
        <strain evidence="1">MT110</strain>
    </source>
</reference>